<dbReference type="EMBL" id="PDLN01000019">
    <property type="protein sequence ID" value="RDW60291.1"/>
    <property type="molecule type" value="Genomic_DNA"/>
</dbReference>
<keyword evidence="3" id="KW-1185">Reference proteome</keyword>
<sequence length="116" mass="12454">MENPTTCEATHTGGGVFVQRLAGTIGISSSDPRPSSRVDQIDFRSCHVALPCLETREPNGVRTEACSPTQRDHAAAEPASARGARMVKERPAGKRAGGGIPVETWCRHLHILRPSK</sequence>
<feature type="region of interest" description="Disordered" evidence="1">
    <location>
        <begin position="60"/>
        <end position="99"/>
    </location>
</feature>
<dbReference type="Proteomes" id="UP000256328">
    <property type="component" value="Unassembled WGS sequence"/>
</dbReference>
<proteinExistence type="predicted"/>
<accession>A0A3D8QF11</accession>
<dbReference type="AlphaFoldDB" id="A0A3D8QF11"/>
<evidence type="ECO:0000313" key="3">
    <source>
        <dbReference type="Proteomes" id="UP000256328"/>
    </source>
</evidence>
<protein>
    <submittedName>
        <fullName evidence="2">Uncharacterized protein</fullName>
    </submittedName>
</protein>
<gene>
    <name evidence="2" type="ORF">BP5796_11897</name>
</gene>
<evidence type="ECO:0000313" key="2">
    <source>
        <dbReference type="EMBL" id="RDW60291.1"/>
    </source>
</evidence>
<reference evidence="2 3" key="1">
    <citation type="journal article" date="2018" name="IMA Fungus">
        <title>IMA Genome-F 9: Draft genome sequence of Annulohypoxylon stygium, Aspergillus mulundensis, Berkeleyomyces basicola (syn. Thielaviopsis basicola), Ceratocystis smalleyi, two Cercospora beticola strains, Coleophoma cylindrospora, Fusarium fracticaudum, Phialophora cf. hyalina, and Morchella septimelata.</title>
        <authorList>
            <person name="Wingfield B.D."/>
            <person name="Bills G.F."/>
            <person name="Dong Y."/>
            <person name="Huang W."/>
            <person name="Nel W.J."/>
            <person name="Swalarsk-Parry B.S."/>
            <person name="Vaghefi N."/>
            <person name="Wilken P.M."/>
            <person name="An Z."/>
            <person name="de Beer Z.W."/>
            <person name="De Vos L."/>
            <person name="Chen L."/>
            <person name="Duong T.A."/>
            <person name="Gao Y."/>
            <person name="Hammerbacher A."/>
            <person name="Kikkert J.R."/>
            <person name="Li Y."/>
            <person name="Li H."/>
            <person name="Li K."/>
            <person name="Li Q."/>
            <person name="Liu X."/>
            <person name="Ma X."/>
            <person name="Naidoo K."/>
            <person name="Pethybridge S.J."/>
            <person name="Sun J."/>
            <person name="Steenkamp E.T."/>
            <person name="van der Nest M.A."/>
            <person name="van Wyk S."/>
            <person name="Wingfield M.J."/>
            <person name="Xiong C."/>
            <person name="Yue Q."/>
            <person name="Zhang X."/>
        </authorList>
    </citation>
    <scope>NUCLEOTIDE SEQUENCE [LARGE SCALE GENOMIC DNA]</scope>
    <source>
        <strain evidence="2 3">BP5796</strain>
    </source>
</reference>
<comment type="caution">
    <text evidence="2">The sequence shown here is derived from an EMBL/GenBank/DDBJ whole genome shotgun (WGS) entry which is preliminary data.</text>
</comment>
<name>A0A3D8QF11_9HELO</name>
<organism evidence="2 3">
    <name type="scientific">Coleophoma crateriformis</name>
    <dbReference type="NCBI Taxonomy" id="565419"/>
    <lineage>
        <taxon>Eukaryota</taxon>
        <taxon>Fungi</taxon>
        <taxon>Dikarya</taxon>
        <taxon>Ascomycota</taxon>
        <taxon>Pezizomycotina</taxon>
        <taxon>Leotiomycetes</taxon>
        <taxon>Helotiales</taxon>
        <taxon>Dermateaceae</taxon>
        <taxon>Coleophoma</taxon>
    </lineage>
</organism>
<evidence type="ECO:0000256" key="1">
    <source>
        <dbReference type="SAM" id="MobiDB-lite"/>
    </source>
</evidence>